<evidence type="ECO:0000256" key="1">
    <source>
        <dbReference type="SAM" id="MobiDB-lite"/>
    </source>
</evidence>
<dbReference type="InterPro" id="IPR000073">
    <property type="entry name" value="AB_hydrolase_1"/>
</dbReference>
<evidence type="ECO:0000313" key="3">
    <source>
        <dbReference type="EMBL" id="MBD7968839.1"/>
    </source>
</evidence>
<reference evidence="3 4" key="1">
    <citation type="submission" date="2020-08" db="EMBL/GenBank/DDBJ databases">
        <title>A Genomic Blueprint of the Chicken Gut Microbiome.</title>
        <authorList>
            <person name="Gilroy R."/>
            <person name="Ravi A."/>
            <person name="Getino M."/>
            <person name="Pursley I."/>
            <person name="Horton D.L."/>
            <person name="Alikhan N.-F."/>
            <person name="Baker D."/>
            <person name="Gharbi K."/>
            <person name="Hall N."/>
            <person name="Watson M."/>
            <person name="Adriaenssens E.M."/>
            <person name="Foster-Nyarko E."/>
            <person name="Jarju S."/>
            <person name="Secka A."/>
            <person name="Antonio M."/>
            <person name="Oren A."/>
            <person name="Chaudhuri R."/>
            <person name="La Ragione R.M."/>
            <person name="Hildebrand F."/>
            <person name="Pallen M.J."/>
        </authorList>
    </citation>
    <scope>NUCLEOTIDE SEQUENCE [LARGE SCALE GENOMIC DNA]</scope>
    <source>
        <strain evidence="3 4">Sa2BVA9</strain>
    </source>
</reference>
<keyword evidence="3" id="KW-0378">Hydrolase</keyword>
<dbReference type="Proteomes" id="UP000608071">
    <property type="component" value="Unassembled WGS sequence"/>
</dbReference>
<sequence>MYQIAFILLSFLLLVEGLLTYTFRKMIRMKVRSEDYLFSMLEKAGVYHRSAYDELAKEDVWIKSQDGLKLHGVIIEPNPSSHRWIIIVHGYTASHSISTQYITMFSELGFNLLLVDQRRHGKSEGIYTTFGYKEKYDVAAWVDFLNERVGQDCLIGLHGQSLGGGTVLEYLSIANPCVKFVIADCPYSDLTELMKYQIKRVKLQAFPWFYSIMHRRVLKRAGFRIEQVSPLRAVEENELPVMFIHGIEDRFVPTYMSEDLFSHKIGYKRLLLVEKAEHANAYMTNPSLYRTEVTHFVNEILYREENLVCKETTPETHPAFSSESVKGVDSLTPLEA</sequence>
<dbReference type="PANTHER" id="PTHR43358">
    <property type="entry name" value="ALPHA/BETA-HYDROLASE"/>
    <property type="match status" value="1"/>
</dbReference>
<keyword evidence="4" id="KW-1185">Reference proteome</keyword>
<gene>
    <name evidence="3" type="ORF">H9647_12255</name>
</gene>
<accession>A0ABR8SZQ7</accession>
<organism evidence="3 4">
    <name type="scientific">Paenibacillus gallinarum</name>
    <dbReference type="NCBI Taxonomy" id="2762232"/>
    <lineage>
        <taxon>Bacteria</taxon>
        <taxon>Bacillati</taxon>
        <taxon>Bacillota</taxon>
        <taxon>Bacilli</taxon>
        <taxon>Bacillales</taxon>
        <taxon>Paenibacillaceae</taxon>
        <taxon>Paenibacillus</taxon>
    </lineage>
</organism>
<comment type="caution">
    <text evidence="3">The sequence shown here is derived from an EMBL/GenBank/DDBJ whole genome shotgun (WGS) entry which is preliminary data.</text>
</comment>
<dbReference type="Gene3D" id="3.40.50.1820">
    <property type="entry name" value="alpha/beta hydrolase"/>
    <property type="match status" value="1"/>
</dbReference>
<dbReference type="Pfam" id="PF00561">
    <property type="entry name" value="Abhydrolase_1"/>
    <property type="match status" value="1"/>
</dbReference>
<dbReference type="EMBL" id="JACSQL010000004">
    <property type="protein sequence ID" value="MBD7968839.1"/>
    <property type="molecule type" value="Genomic_DNA"/>
</dbReference>
<dbReference type="InterPro" id="IPR029058">
    <property type="entry name" value="AB_hydrolase_fold"/>
</dbReference>
<dbReference type="GO" id="GO:0016787">
    <property type="term" value="F:hydrolase activity"/>
    <property type="evidence" value="ECO:0007669"/>
    <property type="project" value="UniProtKB-KW"/>
</dbReference>
<proteinExistence type="predicted"/>
<evidence type="ECO:0000313" key="4">
    <source>
        <dbReference type="Proteomes" id="UP000608071"/>
    </source>
</evidence>
<dbReference type="InterPro" id="IPR052920">
    <property type="entry name" value="DNA-binding_regulatory"/>
</dbReference>
<protein>
    <submittedName>
        <fullName evidence="3">Alpha/beta hydrolase</fullName>
    </submittedName>
</protein>
<evidence type="ECO:0000259" key="2">
    <source>
        <dbReference type="Pfam" id="PF00561"/>
    </source>
</evidence>
<dbReference type="RefSeq" id="WP_191800229.1">
    <property type="nucleotide sequence ID" value="NZ_JACSQL010000004.1"/>
</dbReference>
<dbReference type="PANTHER" id="PTHR43358:SF4">
    <property type="entry name" value="ALPHA_BETA HYDROLASE FOLD-1 DOMAIN-CONTAINING PROTEIN"/>
    <property type="match status" value="1"/>
</dbReference>
<feature type="region of interest" description="Disordered" evidence="1">
    <location>
        <begin position="313"/>
        <end position="336"/>
    </location>
</feature>
<name>A0ABR8SZQ7_9BACL</name>
<feature type="domain" description="AB hydrolase-1" evidence="2">
    <location>
        <begin position="84"/>
        <end position="196"/>
    </location>
</feature>
<dbReference type="SUPFAM" id="SSF53474">
    <property type="entry name" value="alpha/beta-Hydrolases"/>
    <property type="match status" value="1"/>
</dbReference>